<dbReference type="Proteomes" id="UP000014627">
    <property type="component" value="Unassembled WGS sequence"/>
</dbReference>
<dbReference type="EMBL" id="ATLC01000054">
    <property type="protein sequence ID" value="EPJ27555.1"/>
    <property type="molecule type" value="Genomic_DNA"/>
</dbReference>
<dbReference type="GeneID" id="12242909"/>
<feature type="region of interest" description="Disordered" evidence="1">
    <location>
        <begin position="528"/>
        <end position="579"/>
    </location>
</feature>
<sequence length="579" mass="62477">MAISGNSSISPPGPDKWDPAIMGKQPESLSGPKESIFSETKEASVKKQEAMIQSGASANYETELQINEGKYRKALEQASSSPKSKLRGAFSKVRASVQGFLSGFGTRASRISARRAEADGEGRSMLPSDMEMVSKKGNRISPEMQGFYLDASGISDSSSDISMLSLESLRSTSLSSLSAPRDDISASETSAVVSFGAFHTARTSVTESTVNAWTINRLGGEMISTLLDPNIETSSLLRRASSVGNEGIIDLSDLENRSLSTDTRAEGSKNTKIIDSGRDAGRVEDLDLEGSGILETSAKEAEKKESREDLLKDQLALAKMMESLLSSGVPSSVYVPFVTSWSDGSTSFPPPKFSGTVAQSYNNKSEHVPMGISKNQGHMDFSSIERSRNIVETSSLSIDHSESHYRFPRNPFPEDYIPNLSKDGTANFSALSNTEAVFLPIPEENSFPRYEASAELTGYDTISSAYLFPAHQGMSLLAPLPRSLSEYKHQIEKRKGPGAPPDPLIYQYRNVAIDPPLIFRAPQPFASSSRLGVQGKPEAASVHDDGGGSGGGFSGQNQDNRRFSNKDEKRKPTDIDSGD</sequence>
<dbReference type="RefSeq" id="WP_006343129.1">
    <property type="nucleotide sequence ID" value="NZ_KE356190.1"/>
</dbReference>
<evidence type="ECO:0000313" key="3">
    <source>
        <dbReference type="Proteomes" id="UP000014627"/>
    </source>
</evidence>
<feature type="compositionally biased region" description="Basic and acidic residues" evidence="1">
    <location>
        <begin position="559"/>
        <end position="579"/>
    </location>
</feature>
<gene>
    <name evidence="2" type="ORF">CP99DC5_0903</name>
</gene>
<feature type="compositionally biased region" description="Low complexity" evidence="1">
    <location>
        <begin position="1"/>
        <end position="10"/>
    </location>
</feature>
<name>A0ABN0MNS9_CHLPS</name>
<evidence type="ECO:0000313" key="2">
    <source>
        <dbReference type="EMBL" id="EPJ27555.1"/>
    </source>
</evidence>
<reference evidence="2 3" key="1">
    <citation type="submission" date="2013-04" db="EMBL/GenBank/DDBJ databases">
        <title>Genome sequence of Chlamydia psittaci 99DC5.</title>
        <authorList>
            <person name="Huot-Creasy H."/>
            <person name="McCracken C.L."/>
            <person name="Humphries M."/>
            <person name="Sachse K."/>
            <person name="Laroucau K."/>
            <person name="Bavoil P."/>
            <person name="Myers G.S."/>
        </authorList>
    </citation>
    <scope>NUCLEOTIDE SEQUENCE [LARGE SCALE GENOMIC DNA]</scope>
    <source>
        <strain evidence="2 3">99DC5</strain>
    </source>
</reference>
<comment type="caution">
    <text evidence="2">The sequence shown here is derived from an EMBL/GenBank/DDBJ whole genome shotgun (WGS) entry which is preliminary data.</text>
</comment>
<proteinExistence type="predicted"/>
<accession>A0ABN0MNS9</accession>
<keyword evidence="3" id="KW-1185">Reference proteome</keyword>
<feature type="region of interest" description="Disordered" evidence="1">
    <location>
        <begin position="1"/>
        <end position="42"/>
    </location>
</feature>
<organism evidence="2 3">
    <name type="scientific">Chlamydia psittaci 99DC5</name>
    <dbReference type="NCBI Taxonomy" id="1112251"/>
    <lineage>
        <taxon>Bacteria</taxon>
        <taxon>Pseudomonadati</taxon>
        <taxon>Chlamydiota</taxon>
        <taxon>Chlamydiia</taxon>
        <taxon>Chlamydiales</taxon>
        <taxon>Chlamydiaceae</taxon>
        <taxon>Chlamydia/Chlamydophila group</taxon>
        <taxon>Chlamydia</taxon>
    </lineage>
</organism>
<protein>
    <submittedName>
        <fullName evidence="2">Uncharacterized protein</fullName>
    </submittedName>
</protein>
<evidence type="ECO:0000256" key="1">
    <source>
        <dbReference type="SAM" id="MobiDB-lite"/>
    </source>
</evidence>